<dbReference type="AlphaFoldDB" id="A0A1J1DYE6"/>
<keyword evidence="1" id="KW-0812">Transmembrane</keyword>
<dbReference type="RefSeq" id="WP_096686287.1">
    <property type="nucleotide sequence ID" value="NZ_AP014564.1"/>
</dbReference>
<sequence>MRYLVRLLFVATFFISAKVFAQSQAEIKAVLDTNKIQIGEQIKFDLSISTELGKESVFPIIKDSIGPFEIVDSSEMDSLVIDERIIKKQSFVITKFDTGQYVLPPLKFEIEDDIKFSKPTMVDVISPELDIDNGQVKLRENRDIIDEPYTFIEILPYVLLGIIIIFIVYLIIRYMMKNREVKPKIVIKKPAHIIALERLKELDEKKLLTEGLFKQYYSELTDILRIFFEERFFFSAMELTSYEIISYFDKSGIHEGVISKDYLETLRELLSISDLVKFARAISTHDQAEKFRVYVEELIVETKFIEAENER</sequence>
<reference evidence="3 4" key="1">
    <citation type="submission" date="2014-03" db="EMBL/GenBank/DDBJ databases">
        <title>complete genome sequence of Flavobacteriaceae bacterium JBKA-6.</title>
        <authorList>
            <person name="Takano T."/>
            <person name="Nakamura Y."/>
            <person name="Takuma S."/>
            <person name="Yasuike M."/>
            <person name="Matsuyama T."/>
            <person name="Sakai T."/>
            <person name="Fujiwara A."/>
            <person name="Kimoto K."/>
            <person name="Fukuda Y."/>
            <person name="Kondo H."/>
            <person name="Hirono I."/>
            <person name="Nakayasu C."/>
        </authorList>
    </citation>
    <scope>NUCLEOTIDE SEQUENCE [LARGE SCALE GENOMIC DNA]</scope>
    <source>
        <strain evidence="3 4">JBKA-6</strain>
    </source>
</reference>
<dbReference type="Proteomes" id="UP000243197">
    <property type="component" value="Chromosome"/>
</dbReference>
<gene>
    <name evidence="3" type="ORF">JBKA6_0909</name>
</gene>
<evidence type="ECO:0000313" key="4">
    <source>
        <dbReference type="Proteomes" id="UP000243197"/>
    </source>
</evidence>
<proteinExistence type="predicted"/>
<evidence type="ECO:0000256" key="1">
    <source>
        <dbReference type="SAM" id="Phobius"/>
    </source>
</evidence>
<feature type="transmembrane region" description="Helical" evidence="1">
    <location>
        <begin position="154"/>
        <end position="172"/>
    </location>
</feature>
<dbReference type="OrthoDB" id="9807384at2"/>
<keyword evidence="1" id="KW-0472">Membrane</keyword>
<keyword evidence="1" id="KW-1133">Transmembrane helix</keyword>
<evidence type="ECO:0008006" key="5">
    <source>
        <dbReference type="Google" id="ProtNLM"/>
    </source>
</evidence>
<organism evidence="3 4">
    <name type="scientific">Ichthyobacterium seriolicida</name>
    <dbReference type="NCBI Taxonomy" id="242600"/>
    <lineage>
        <taxon>Bacteria</taxon>
        <taxon>Pseudomonadati</taxon>
        <taxon>Bacteroidota</taxon>
        <taxon>Flavobacteriia</taxon>
        <taxon>Flavobacteriales</taxon>
        <taxon>Ichthyobacteriaceae</taxon>
        <taxon>Ichthyobacterium</taxon>
    </lineage>
</organism>
<protein>
    <recommendedName>
        <fullName evidence="5">Protein BatD</fullName>
    </recommendedName>
</protein>
<evidence type="ECO:0000313" key="3">
    <source>
        <dbReference type="EMBL" id="BAV94922.1"/>
    </source>
</evidence>
<evidence type="ECO:0000256" key="2">
    <source>
        <dbReference type="SAM" id="SignalP"/>
    </source>
</evidence>
<feature type="signal peptide" evidence="2">
    <location>
        <begin position="1"/>
        <end position="21"/>
    </location>
</feature>
<feature type="chain" id="PRO_5012317338" description="Protein BatD" evidence="2">
    <location>
        <begin position="22"/>
        <end position="311"/>
    </location>
</feature>
<name>A0A1J1DYE6_9FLAO</name>
<keyword evidence="4" id="KW-1185">Reference proteome</keyword>
<dbReference type="EMBL" id="AP014564">
    <property type="protein sequence ID" value="BAV94922.1"/>
    <property type="molecule type" value="Genomic_DNA"/>
</dbReference>
<dbReference type="KEGG" id="ise:JBKA6_0909"/>
<keyword evidence="2" id="KW-0732">Signal</keyword>
<accession>A0A1J1DYE6</accession>